<dbReference type="InterPro" id="IPR038765">
    <property type="entry name" value="Papain-like_cys_pep_sf"/>
</dbReference>
<dbReference type="RefSeq" id="WP_289362900.1">
    <property type="nucleotide sequence ID" value="NZ_JAUCBP010000001.1"/>
</dbReference>
<dbReference type="PROSITE" id="PS51257">
    <property type="entry name" value="PROKAR_LIPOPROTEIN"/>
    <property type="match status" value="1"/>
</dbReference>
<feature type="chain" id="PRO_5047061723" description="Tetratricopeptide repeat protein" evidence="1">
    <location>
        <begin position="23"/>
        <end position="390"/>
    </location>
</feature>
<dbReference type="Gene3D" id="1.25.40.10">
    <property type="entry name" value="Tetratricopeptide repeat domain"/>
    <property type="match status" value="1"/>
</dbReference>
<keyword evidence="1" id="KW-0732">Signal</keyword>
<reference evidence="2 3" key="1">
    <citation type="submission" date="2023-06" db="EMBL/GenBank/DDBJ databases">
        <title>Alteromonas sp. ASW11-36 isolated from intertidal sand.</title>
        <authorList>
            <person name="Li Y."/>
        </authorList>
    </citation>
    <scope>NUCLEOTIDE SEQUENCE [LARGE SCALE GENOMIC DNA]</scope>
    <source>
        <strain evidence="2 3">ASW11-36</strain>
    </source>
</reference>
<dbReference type="EMBL" id="JAUCBP010000001">
    <property type="protein sequence ID" value="MDM7859012.1"/>
    <property type="molecule type" value="Genomic_DNA"/>
</dbReference>
<evidence type="ECO:0008006" key="4">
    <source>
        <dbReference type="Google" id="ProtNLM"/>
    </source>
</evidence>
<evidence type="ECO:0000313" key="3">
    <source>
        <dbReference type="Proteomes" id="UP001234343"/>
    </source>
</evidence>
<protein>
    <recommendedName>
        <fullName evidence="4">Tetratricopeptide repeat protein</fullName>
    </recommendedName>
</protein>
<dbReference type="SUPFAM" id="SSF54001">
    <property type="entry name" value="Cysteine proteinases"/>
    <property type="match status" value="1"/>
</dbReference>
<feature type="signal peptide" evidence="1">
    <location>
        <begin position="1"/>
        <end position="22"/>
    </location>
</feature>
<sequence>MQLRSVLLGLGCLLVVGCQSTAKQVDNQAPLVNNELTQLIALELQSNEYTLQSPSQILALTNNQKQQFLDFFNAPVRANIAKHRRLYRYIDNLYVDFDYLGETLNAETAFREKKGNCMSLAILTSALAQLAGLEVDYQRVNVAPIYQRFNNVMTLSTHVRTHLYAEAEDNPNEITVIRSRLIIDYYPQRSNIKGDMLTDGEFFAMYYRNLASDAIILGQFEFAYAAMRMAIEQAPDDPENINTMAVVLRNMGLTDRALALYSYGIEQTEASLNLIGNYAQLLSDNGELEKSEMIKKQMRYSNDDNPYQWLDNAHRAIRENKHFLARTMLEKTLERAPYMHEAYFALAQSYYLTQDIEQADKALRKASELAYLPDTERLYEAKRRVLALVE</sequence>
<accession>A0ABT7SS52</accession>
<dbReference type="InterPro" id="IPR011990">
    <property type="entry name" value="TPR-like_helical_dom_sf"/>
</dbReference>
<name>A0ABT7SS52_9ALTE</name>
<comment type="caution">
    <text evidence="2">The sequence shown here is derived from an EMBL/GenBank/DDBJ whole genome shotgun (WGS) entry which is preliminary data.</text>
</comment>
<dbReference type="InterPro" id="IPR019734">
    <property type="entry name" value="TPR_rpt"/>
</dbReference>
<dbReference type="Proteomes" id="UP001234343">
    <property type="component" value="Unassembled WGS sequence"/>
</dbReference>
<evidence type="ECO:0000313" key="2">
    <source>
        <dbReference type="EMBL" id="MDM7859012.1"/>
    </source>
</evidence>
<organism evidence="2 3">
    <name type="scientific">Alteromonas arenosi</name>
    <dbReference type="NCBI Taxonomy" id="3055817"/>
    <lineage>
        <taxon>Bacteria</taxon>
        <taxon>Pseudomonadati</taxon>
        <taxon>Pseudomonadota</taxon>
        <taxon>Gammaproteobacteria</taxon>
        <taxon>Alteromonadales</taxon>
        <taxon>Alteromonadaceae</taxon>
        <taxon>Alteromonas/Salinimonas group</taxon>
        <taxon>Alteromonas</taxon>
    </lineage>
</organism>
<dbReference type="SUPFAM" id="SSF48452">
    <property type="entry name" value="TPR-like"/>
    <property type="match status" value="1"/>
</dbReference>
<evidence type="ECO:0000256" key="1">
    <source>
        <dbReference type="SAM" id="SignalP"/>
    </source>
</evidence>
<keyword evidence="3" id="KW-1185">Reference proteome</keyword>
<dbReference type="SMART" id="SM00028">
    <property type="entry name" value="TPR"/>
    <property type="match status" value="3"/>
</dbReference>
<proteinExistence type="predicted"/>
<gene>
    <name evidence="2" type="ORF">QTP81_00155</name>
</gene>